<accession>A0ABU2BH58</accession>
<dbReference type="Pfam" id="PF12697">
    <property type="entry name" value="Abhydrolase_6"/>
    <property type="match status" value="1"/>
</dbReference>
<feature type="compositionally biased region" description="Low complexity" evidence="2">
    <location>
        <begin position="80"/>
        <end position="103"/>
    </location>
</feature>
<evidence type="ECO:0000259" key="3">
    <source>
        <dbReference type="Pfam" id="PF12697"/>
    </source>
</evidence>
<keyword evidence="1" id="KW-0378">Hydrolase</keyword>
<evidence type="ECO:0000313" key="5">
    <source>
        <dbReference type="Proteomes" id="UP001183817"/>
    </source>
</evidence>
<reference evidence="4 5" key="1">
    <citation type="submission" date="2023-07" db="EMBL/GenBank/DDBJ databases">
        <title>Sequencing the genomes of 1000 actinobacteria strains.</title>
        <authorList>
            <person name="Klenk H.-P."/>
        </authorList>
    </citation>
    <scope>NUCLEOTIDE SEQUENCE [LARGE SCALE GENOMIC DNA]</scope>
    <source>
        <strain evidence="4 5">DSM 20167</strain>
    </source>
</reference>
<feature type="compositionally biased region" description="Basic and acidic residues" evidence="2">
    <location>
        <begin position="111"/>
        <end position="121"/>
    </location>
</feature>
<comment type="caution">
    <text evidence="4">The sequence shown here is derived from an EMBL/GenBank/DDBJ whole genome shotgun (WGS) entry which is preliminary data.</text>
</comment>
<feature type="compositionally biased region" description="Basic and acidic residues" evidence="2">
    <location>
        <begin position="68"/>
        <end position="79"/>
    </location>
</feature>
<evidence type="ECO:0000313" key="4">
    <source>
        <dbReference type="EMBL" id="MDR7357982.1"/>
    </source>
</evidence>
<dbReference type="EMBL" id="JAVDYI010000001">
    <property type="protein sequence ID" value="MDR7357982.1"/>
    <property type="molecule type" value="Genomic_DNA"/>
</dbReference>
<dbReference type="Gene3D" id="3.40.50.1820">
    <property type="entry name" value="alpha/beta hydrolase"/>
    <property type="match status" value="1"/>
</dbReference>
<proteinExistence type="predicted"/>
<dbReference type="InterPro" id="IPR029058">
    <property type="entry name" value="AB_hydrolase_fold"/>
</dbReference>
<dbReference type="InterPro" id="IPR050266">
    <property type="entry name" value="AB_hydrolase_sf"/>
</dbReference>
<dbReference type="RefSeq" id="WP_310289629.1">
    <property type="nucleotide sequence ID" value="NZ_BAAAWO010000001.1"/>
</dbReference>
<feature type="region of interest" description="Disordered" evidence="2">
    <location>
        <begin position="1"/>
        <end position="179"/>
    </location>
</feature>
<dbReference type="Proteomes" id="UP001183817">
    <property type="component" value="Unassembled WGS sequence"/>
</dbReference>
<dbReference type="SUPFAM" id="SSF53474">
    <property type="entry name" value="alpha/beta-Hydrolases"/>
    <property type="match status" value="1"/>
</dbReference>
<organism evidence="4 5">
    <name type="scientific">Paeniglutamicibacter sulfureus</name>
    <dbReference type="NCBI Taxonomy" id="43666"/>
    <lineage>
        <taxon>Bacteria</taxon>
        <taxon>Bacillati</taxon>
        <taxon>Actinomycetota</taxon>
        <taxon>Actinomycetes</taxon>
        <taxon>Micrococcales</taxon>
        <taxon>Micrococcaceae</taxon>
        <taxon>Paeniglutamicibacter</taxon>
    </lineage>
</organism>
<feature type="compositionally biased region" description="Basic and acidic residues" evidence="2">
    <location>
        <begin position="37"/>
        <end position="59"/>
    </location>
</feature>
<evidence type="ECO:0000256" key="1">
    <source>
        <dbReference type="ARBA" id="ARBA00022801"/>
    </source>
</evidence>
<sequence length="427" mass="45905">MNRHEHPADGDAGTDEEFVDRSFADEPTAAGKPAKAPKQDRPAKATSPKREPKERKPRPEPQPTAKTAAKDAVKPEAKEAVPAAAEAPKAPAEAAAMQEPAKPSGEVPRTAVRDKASDTHKPARHTKAPRQSRTTVPHTRPEPGAAAAPGTESRQASSPAPRDPGAYPEFHAPTRPRRDGKAAQTIVFLHGGNVANWTWDPQVRAFGDYEVLTPHLPGFGARAQEDWAGLDSAADDVAAVIADEVSNGGAHLVGLSLGGVVALRVLARHPELVESLLISGVPAAGVSASMRTMSRMQLRLFGSEWYWRFQAGAYGMVADEKELFTEHGTHLRADNMRAIMDEVDPGGVPDKLGNYKGPVLVIAGSKEPKLVAKSFPALARALPQAEFRTAVGMHHQWNIEDPILFNATVRAWIEKHTAHPRLQEPGQ</sequence>
<gene>
    <name evidence="4" type="ORF">J2S64_001673</name>
</gene>
<dbReference type="PRINTS" id="PR00111">
    <property type="entry name" value="ABHYDROLASE"/>
</dbReference>
<evidence type="ECO:0000256" key="2">
    <source>
        <dbReference type="SAM" id="MobiDB-lite"/>
    </source>
</evidence>
<dbReference type="PANTHER" id="PTHR43798">
    <property type="entry name" value="MONOACYLGLYCEROL LIPASE"/>
    <property type="match status" value="1"/>
</dbReference>
<feature type="compositionally biased region" description="Low complexity" evidence="2">
    <location>
        <begin position="27"/>
        <end position="36"/>
    </location>
</feature>
<keyword evidence="5" id="KW-1185">Reference proteome</keyword>
<protein>
    <submittedName>
        <fullName evidence="4">Pimeloyl-ACP methyl ester carboxylesterase</fullName>
    </submittedName>
</protein>
<dbReference type="InterPro" id="IPR000073">
    <property type="entry name" value="AB_hydrolase_1"/>
</dbReference>
<dbReference type="PANTHER" id="PTHR43798:SF31">
    <property type="entry name" value="AB HYDROLASE SUPERFAMILY PROTEIN YCLE"/>
    <property type="match status" value="1"/>
</dbReference>
<name>A0ABU2BH58_9MICC</name>
<feature type="domain" description="AB hydrolase-1" evidence="3">
    <location>
        <begin position="186"/>
        <end position="404"/>
    </location>
</feature>